<accession>A0ABQ9HJQ7</accession>
<feature type="domain" description="Retroviral polymerase SH3-like" evidence="2">
    <location>
        <begin position="4"/>
        <end position="42"/>
    </location>
</feature>
<dbReference type="EMBL" id="JARBHB010000005">
    <property type="protein sequence ID" value="KAJ8884580.1"/>
    <property type="molecule type" value="Genomic_DNA"/>
</dbReference>
<proteinExistence type="predicted"/>
<sequence length="182" mass="20776">MGLKSQEYIFVGYCENVKAYRLMDPQHPTRVRKKINVMFIENFIRGGDGLQLDTDSHDSIDKHVVSQPVIKSETDQSRKPSIVSEGDEDEFSGFDNLSEVQSVKGSNITHREMYHSDNTHVNIPVYPKRVRKPTESPDMVLYNIAVANVQEPESLEQVLNSTDRDKCIQAMEDELKSSDENE</sequence>
<dbReference type="Pfam" id="PF25597">
    <property type="entry name" value="SH3_retrovirus"/>
    <property type="match status" value="1"/>
</dbReference>
<feature type="region of interest" description="Disordered" evidence="1">
    <location>
        <begin position="71"/>
        <end position="91"/>
    </location>
</feature>
<reference evidence="3 4" key="1">
    <citation type="submission" date="2023-02" db="EMBL/GenBank/DDBJ databases">
        <title>LHISI_Scaffold_Assembly.</title>
        <authorList>
            <person name="Stuart O.P."/>
            <person name="Cleave R."/>
            <person name="Magrath M.J.L."/>
            <person name="Mikheyev A.S."/>
        </authorList>
    </citation>
    <scope>NUCLEOTIDE SEQUENCE [LARGE SCALE GENOMIC DNA]</scope>
    <source>
        <strain evidence="3">Daus_M_001</strain>
        <tissue evidence="3">Leg muscle</tissue>
    </source>
</reference>
<evidence type="ECO:0000256" key="1">
    <source>
        <dbReference type="SAM" id="MobiDB-lite"/>
    </source>
</evidence>
<name>A0ABQ9HJQ7_9NEOP</name>
<dbReference type="InterPro" id="IPR057670">
    <property type="entry name" value="SH3_retrovirus"/>
</dbReference>
<evidence type="ECO:0000313" key="3">
    <source>
        <dbReference type="EMBL" id="KAJ8884580.1"/>
    </source>
</evidence>
<protein>
    <recommendedName>
        <fullName evidence="2">Retroviral polymerase SH3-like domain-containing protein</fullName>
    </recommendedName>
</protein>
<gene>
    <name evidence="3" type="ORF">PR048_016437</name>
</gene>
<comment type="caution">
    <text evidence="3">The sequence shown here is derived from an EMBL/GenBank/DDBJ whole genome shotgun (WGS) entry which is preliminary data.</text>
</comment>
<organism evidence="3 4">
    <name type="scientific">Dryococelus australis</name>
    <dbReference type="NCBI Taxonomy" id="614101"/>
    <lineage>
        <taxon>Eukaryota</taxon>
        <taxon>Metazoa</taxon>
        <taxon>Ecdysozoa</taxon>
        <taxon>Arthropoda</taxon>
        <taxon>Hexapoda</taxon>
        <taxon>Insecta</taxon>
        <taxon>Pterygota</taxon>
        <taxon>Neoptera</taxon>
        <taxon>Polyneoptera</taxon>
        <taxon>Phasmatodea</taxon>
        <taxon>Verophasmatodea</taxon>
        <taxon>Anareolatae</taxon>
        <taxon>Phasmatidae</taxon>
        <taxon>Eurycanthinae</taxon>
        <taxon>Dryococelus</taxon>
    </lineage>
</organism>
<dbReference type="Proteomes" id="UP001159363">
    <property type="component" value="Chromosome 4"/>
</dbReference>
<evidence type="ECO:0000313" key="4">
    <source>
        <dbReference type="Proteomes" id="UP001159363"/>
    </source>
</evidence>
<keyword evidence="4" id="KW-1185">Reference proteome</keyword>
<evidence type="ECO:0000259" key="2">
    <source>
        <dbReference type="Pfam" id="PF25597"/>
    </source>
</evidence>